<dbReference type="InterPro" id="IPR043426">
    <property type="entry name" value="MltB-like"/>
</dbReference>
<reference evidence="3 4" key="1">
    <citation type="submission" date="2019-03" db="EMBL/GenBank/DDBJ databases">
        <title>Pragia sp. nov. isolated from the gut tract of Carduelis flavirostris.</title>
        <authorList>
            <person name="Ge Y."/>
        </authorList>
    </citation>
    <scope>NUCLEOTIDE SEQUENCE [LARGE SCALE GENOMIC DNA]</scope>
    <source>
        <strain evidence="3 4">CF-458</strain>
    </source>
</reference>
<dbReference type="PANTHER" id="PTHR30163">
    <property type="entry name" value="MEMBRANE-BOUND LYTIC MUREIN TRANSGLYCOSYLASE B"/>
    <property type="match status" value="1"/>
</dbReference>
<evidence type="ECO:0000259" key="2">
    <source>
        <dbReference type="Pfam" id="PF13406"/>
    </source>
</evidence>
<dbReference type="Pfam" id="PF13406">
    <property type="entry name" value="SLT_2"/>
    <property type="match status" value="1"/>
</dbReference>
<keyword evidence="4" id="KW-1185">Reference proteome</keyword>
<dbReference type="EMBL" id="CP034752">
    <property type="protein sequence ID" value="QBH96490.1"/>
    <property type="molecule type" value="Genomic_DNA"/>
</dbReference>
<dbReference type="InterPro" id="IPR023346">
    <property type="entry name" value="Lysozyme-like_dom_sf"/>
</dbReference>
<sequence>MMIVKLSMIAWLTGVALLAGCSGKNLQAQPAINNVSANAPVAGQSVTYNESQFPAYVDKLKVRALSEGISQQTIDQAFANVYFLSRVIDSDKNQLEKKITLDDYLQRVLPDWKIERARQMYQANKTKLNKASKRSGVPASYIVALWGMESTFGKRQGKEDIISALATLAFEGRREEFFTRQLIAALQILQQGHIQADQFKGSWAGAMGQCQFMPTSFLKYGLDGNGDGRIDIWNNKDDVFASTANYLATEGWNSNEGWGQEVKLTKNLTETVIGLEDAKAKSVAEWQKQGIVLSHKVPANQRAWIIQPDDAQGRTFMVFNNFRTIMHWNRSTYFAISIGTLADKVVQN</sequence>
<dbReference type="OrthoDB" id="9772911at2"/>
<dbReference type="PROSITE" id="PS51257">
    <property type="entry name" value="PROKAR_LIPOPROTEIN"/>
    <property type="match status" value="1"/>
</dbReference>
<proteinExistence type="predicted"/>
<protein>
    <submittedName>
        <fullName evidence="3">Lytic murein transglycosylase</fullName>
    </submittedName>
</protein>
<keyword evidence="1" id="KW-0732">Signal</keyword>
<dbReference type="PANTHER" id="PTHR30163:SF8">
    <property type="entry name" value="LYTIC MUREIN TRANSGLYCOSYLASE"/>
    <property type="match status" value="1"/>
</dbReference>
<dbReference type="GO" id="GO:0008933">
    <property type="term" value="F:peptidoglycan lytic transglycosylase activity"/>
    <property type="evidence" value="ECO:0007669"/>
    <property type="project" value="TreeGrafter"/>
</dbReference>
<dbReference type="Gene3D" id="1.10.8.350">
    <property type="entry name" value="Bacterial muramidase"/>
    <property type="match status" value="1"/>
</dbReference>
<feature type="domain" description="Transglycosylase SLT" evidence="2">
    <location>
        <begin position="53"/>
        <end position="343"/>
    </location>
</feature>
<dbReference type="CDD" id="cd13399">
    <property type="entry name" value="Slt35-like"/>
    <property type="match status" value="1"/>
</dbReference>
<dbReference type="GO" id="GO:0009253">
    <property type="term" value="P:peptidoglycan catabolic process"/>
    <property type="evidence" value="ECO:0007669"/>
    <property type="project" value="TreeGrafter"/>
</dbReference>
<dbReference type="InterPro" id="IPR031304">
    <property type="entry name" value="SLT_2"/>
</dbReference>
<evidence type="ECO:0000313" key="3">
    <source>
        <dbReference type="EMBL" id="QBH96490.1"/>
    </source>
</evidence>
<dbReference type="Gene3D" id="1.10.530.10">
    <property type="match status" value="1"/>
</dbReference>
<accession>A0A411WK04</accession>
<organism evidence="3 4">
    <name type="scientific">Limnobaculum zhutongyuii</name>
    <dbReference type="NCBI Taxonomy" id="2498113"/>
    <lineage>
        <taxon>Bacteria</taxon>
        <taxon>Pseudomonadati</taxon>
        <taxon>Pseudomonadota</taxon>
        <taxon>Gammaproteobacteria</taxon>
        <taxon>Enterobacterales</taxon>
        <taxon>Budviciaceae</taxon>
        <taxon>Limnobaculum</taxon>
    </lineage>
</organism>
<evidence type="ECO:0000313" key="4">
    <source>
        <dbReference type="Proteomes" id="UP000293154"/>
    </source>
</evidence>
<feature type="signal peptide" evidence="1">
    <location>
        <begin position="1"/>
        <end position="27"/>
    </location>
</feature>
<evidence type="ECO:0000256" key="1">
    <source>
        <dbReference type="SAM" id="SignalP"/>
    </source>
</evidence>
<dbReference type="InterPro" id="IPR011970">
    <property type="entry name" value="MltB_2"/>
</dbReference>
<gene>
    <name evidence="3" type="ORF">EKN56_08790</name>
</gene>
<dbReference type="AlphaFoldDB" id="A0A411WK04"/>
<dbReference type="Proteomes" id="UP000293154">
    <property type="component" value="Chromosome"/>
</dbReference>
<feature type="chain" id="PRO_5019092704" evidence="1">
    <location>
        <begin position="28"/>
        <end position="348"/>
    </location>
</feature>
<dbReference type="NCBIfam" id="TIGR02283">
    <property type="entry name" value="MltB_2"/>
    <property type="match status" value="1"/>
</dbReference>
<dbReference type="FunFam" id="1.10.8.350:FF:000001">
    <property type="entry name" value="Lytic murein transglycosylase B"/>
    <property type="match status" value="1"/>
</dbReference>
<name>A0A411WK04_9GAMM</name>
<dbReference type="SUPFAM" id="SSF53955">
    <property type="entry name" value="Lysozyme-like"/>
    <property type="match status" value="1"/>
</dbReference>
<dbReference type="KEGG" id="prag:EKN56_08790"/>